<keyword evidence="14" id="KW-1185">Reference proteome</keyword>
<dbReference type="Pfam" id="PF02696">
    <property type="entry name" value="SelO"/>
    <property type="match status" value="2"/>
</dbReference>
<dbReference type="InterPro" id="IPR043129">
    <property type="entry name" value="ATPase_NBD"/>
</dbReference>
<comment type="cofactor">
    <cofactor evidence="1">
        <name>Mg(2+)</name>
        <dbReference type="ChEBI" id="CHEBI:18420"/>
    </cofactor>
</comment>
<dbReference type="Gene3D" id="3.90.640.10">
    <property type="entry name" value="Actin, Chain A, domain 4"/>
    <property type="match status" value="1"/>
</dbReference>
<dbReference type="Proteomes" id="UP000775547">
    <property type="component" value="Unassembled WGS sequence"/>
</dbReference>
<organism evidence="13 14">
    <name type="scientific">Asterophora parasitica</name>
    <dbReference type="NCBI Taxonomy" id="117018"/>
    <lineage>
        <taxon>Eukaryota</taxon>
        <taxon>Fungi</taxon>
        <taxon>Dikarya</taxon>
        <taxon>Basidiomycota</taxon>
        <taxon>Agaricomycotina</taxon>
        <taxon>Agaricomycetes</taxon>
        <taxon>Agaricomycetidae</taxon>
        <taxon>Agaricales</taxon>
        <taxon>Tricholomatineae</taxon>
        <taxon>Lyophyllaceae</taxon>
        <taxon>Asterophora</taxon>
    </lineage>
</organism>
<dbReference type="AlphaFoldDB" id="A0A9P7KCP1"/>
<keyword evidence="9" id="KW-0009">Actin-binding</keyword>
<proteinExistence type="inferred from homology"/>
<dbReference type="InterPro" id="IPR003846">
    <property type="entry name" value="SelO"/>
</dbReference>
<evidence type="ECO:0000256" key="3">
    <source>
        <dbReference type="ARBA" id="ARBA00022679"/>
    </source>
</evidence>
<sequence>MASTKHSISALPLPPASQLLIHRLTPDTHAPSVSVFRNKVLADTPSLQRRARLLSPQSHFSFVNPLPIPFPYDIEAPVTDQPVTDKAAYIEHWLAAREAIHQRPSSSSSSSPLRIHDPHNRDQPRILLGLSPTGLSDCVPHLDVGDAFDILGTPSLASAFDDLGDSKPSDDEAAVKAREELVDVLSGHSTLMTPPEVDDKEAFAPWATRYSGHQFGNWAGQLGDGRAVSILVTPHPTHSTTYELQLKGPGRTPFSRTADGLAVLRSSIREYLCSEAMHALRIPTSRALSLISLPNLPVERERTETACVLTRLAPSFLRIGSFEAFNGPANMFFFGGGQQEADWEGLKVLGEWVAGPGVLGLPGVGVDDDGDVGGGDGAEKRKWARELVLEVARRNAKMVAGWQAYGFMHGVINTDNVSVLGLTIDYGPYAFMDVFDSFHICNHSDDGGRYAYKYQPNMIIYALRALLRALAPLIGAESALGHAVPPGWAASATKEQLEAWSKDGMELQEEVERVVQEEAGTGYGALMRKRLGLRHADATDEAKLVRPLLELLERHRLDFHGTFRSLADFRPSVLFPSESQDAATETNTNTTTDTKPLEAFIATLLAHTPEPEKLDYASATTEWVAWLEVYKARIEREEERGAWTGAGDRGKERQEAMRTVNPRFVLRQWVLEEVIAKVERDVESGRRVLAKVMHMACNPYEAWGAEGDPRKEEELSAEEREERRLCGIGEKKIVFPTAIATRGSPAQTARGAPAVPSKPGHLASKRGVEDLDFFIGDEALANAKTPGYGVHYPIRHGMIDNWDHMERYWEQTIFKYLRAEPEDHHFLLTEPPLNAPENREQTAEIFFESFNIKGLYIAVQAVLALAASWSSNRVTDRTLTGTVIDSGDGVTHVIPCAEGYVIGSAIKHIPIAGRDISQFVLNLMRERGEMAQVPPEDQLRVAGKVKENYSYVCQDIVREFRKYDEEPLKYFERFEGEHSVTGRKYGVDVGYERFLAPEIFFNPEIYSSDFLTPLPEIVDDVIQQSPIDVRRGLYKNIVLSGGSTMFQHFGNRLKRDLKHLVDRRLDASALASGSVLKSSGVEVDVISHKRQRYAVWFGGSLLASLPEFYTSCHTKAQYDEIGPSICRRYQIFGSAT</sequence>
<keyword evidence="6" id="KW-0547">Nucleotide-binding</keyword>
<keyword evidence="5" id="KW-0479">Metal-binding</keyword>
<keyword evidence="8" id="KW-0460">Magnesium</keyword>
<dbReference type="GO" id="GO:0046872">
    <property type="term" value="F:metal ion binding"/>
    <property type="evidence" value="ECO:0007669"/>
    <property type="project" value="UniProtKB-KW"/>
</dbReference>
<dbReference type="PANTHER" id="PTHR32057">
    <property type="entry name" value="PROTEIN ADENYLYLTRANSFERASE SELO, MITOCHONDRIAL"/>
    <property type="match status" value="1"/>
</dbReference>
<evidence type="ECO:0000256" key="2">
    <source>
        <dbReference type="ARBA" id="ARBA00009747"/>
    </source>
</evidence>
<dbReference type="FunFam" id="3.90.640.10:FF:000006">
    <property type="entry name" value="Actin-related protein 3 (ARP3)"/>
    <property type="match status" value="1"/>
</dbReference>
<name>A0A9P7KCP1_9AGAR</name>
<comment type="similarity">
    <text evidence="11">Belongs to the actin family.</text>
</comment>
<dbReference type="InterPro" id="IPR004000">
    <property type="entry name" value="Actin"/>
</dbReference>
<dbReference type="CDD" id="cd10221">
    <property type="entry name" value="ASKHA_NBD_Arp3-like"/>
    <property type="match status" value="1"/>
</dbReference>
<evidence type="ECO:0000256" key="1">
    <source>
        <dbReference type="ARBA" id="ARBA00001946"/>
    </source>
</evidence>
<evidence type="ECO:0000256" key="9">
    <source>
        <dbReference type="ARBA" id="ARBA00023203"/>
    </source>
</evidence>
<gene>
    <name evidence="13" type="ORF">DXG03_008597</name>
</gene>
<dbReference type="OrthoDB" id="421448at2759"/>
<evidence type="ECO:0000256" key="11">
    <source>
        <dbReference type="RuleBase" id="RU000487"/>
    </source>
</evidence>
<comment type="similarity">
    <text evidence="2">Belongs to the SELO family.</text>
</comment>
<evidence type="ECO:0000256" key="12">
    <source>
        <dbReference type="SAM" id="MobiDB-lite"/>
    </source>
</evidence>
<keyword evidence="4" id="KW-0548">Nucleotidyltransferase</keyword>
<evidence type="ECO:0000256" key="5">
    <source>
        <dbReference type="ARBA" id="ARBA00022723"/>
    </source>
</evidence>
<dbReference type="GO" id="GO:0003779">
    <property type="term" value="F:actin binding"/>
    <property type="evidence" value="ECO:0007669"/>
    <property type="project" value="UniProtKB-KW"/>
</dbReference>
<evidence type="ECO:0000256" key="7">
    <source>
        <dbReference type="ARBA" id="ARBA00022840"/>
    </source>
</evidence>
<dbReference type="FunFam" id="3.30.420.40:FF:000050">
    <property type="entry name" value="Actin, alpha skeletal muscle"/>
    <property type="match status" value="1"/>
</dbReference>
<dbReference type="GO" id="GO:0005739">
    <property type="term" value="C:mitochondrion"/>
    <property type="evidence" value="ECO:0007669"/>
    <property type="project" value="TreeGrafter"/>
</dbReference>
<dbReference type="InterPro" id="IPR020902">
    <property type="entry name" value="Actin/actin-like_CS"/>
</dbReference>
<comment type="caution">
    <text evidence="13">The sequence shown here is derived from an EMBL/GenBank/DDBJ whole genome shotgun (WGS) entry which is preliminary data.</text>
</comment>
<dbReference type="GO" id="GO:0005524">
    <property type="term" value="F:ATP binding"/>
    <property type="evidence" value="ECO:0007669"/>
    <property type="project" value="UniProtKB-KW"/>
</dbReference>
<dbReference type="PROSITE" id="PS01132">
    <property type="entry name" value="ACTINS_ACT_LIKE"/>
    <property type="match status" value="1"/>
</dbReference>
<dbReference type="Pfam" id="PF00022">
    <property type="entry name" value="Actin"/>
    <property type="match status" value="1"/>
</dbReference>
<dbReference type="SMART" id="SM00268">
    <property type="entry name" value="ACTIN"/>
    <property type="match status" value="1"/>
</dbReference>
<accession>A0A9P7KCP1</accession>
<dbReference type="Gene3D" id="3.30.420.40">
    <property type="match status" value="2"/>
</dbReference>
<keyword evidence="3" id="KW-0808">Transferase</keyword>
<evidence type="ECO:0000256" key="8">
    <source>
        <dbReference type="ARBA" id="ARBA00022842"/>
    </source>
</evidence>
<evidence type="ECO:0000256" key="6">
    <source>
        <dbReference type="ARBA" id="ARBA00022741"/>
    </source>
</evidence>
<reference evidence="13" key="2">
    <citation type="submission" date="2021-10" db="EMBL/GenBank/DDBJ databases">
        <title>Phylogenomics reveals ancestral predisposition of the termite-cultivated fungus Termitomyces towards a domesticated lifestyle.</title>
        <authorList>
            <person name="Auxier B."/>
            <person name="Grum-Grzhimaylo A."/>
            <person name="Cardenas M.E."/>
            <person name="Lodge J.D."/>
            <person name="Laessoe T."/>
            <person name="Pedersen O."/>
            <person name="Smith M.E."/>
            <person name="Kuyper T.W."/>
            <person name="Franco-Molano E.A."/>
            <person name="Baroni T.J."/>
            <person name="Aanen D.K."/>
        </authorList>
    </citation>
    <scope>NUCLEOTIDE SEQUENCE</scope>
    <source>
        <strain evidence="13">AP01</strain>
        <tissue evidence="13">Mycelium</tissue>
    </source>
</reference>
<evidence type="ECO:0000313" key="13">
    <source>
        <dbReference type="EMBL" id="KAG5644369.1"/>
    </source>
</evidence>
<dbReference type="GO" id="GO:0070733">
    <property type="term" value="F:AMPylase activity"/>
    <property type="evidence" value="ECO:0007669"/>
    <property type="project" value="TreeGrafter"/>
</dbReference>
<evidence type="ECO:0000256" key="10">
    <source>
        <dbReference type="ARBA" id="ARBA00031547"/>
    </source>
</evidence>
<protein>
    <recommendedName>
        <fullName evidence="10">Selenoprotein O</fullName>
    </recommendedName>
</protein>
<dbReference type="SUPFAM" id="SSF53067">
    <property type="entry name" value="Actin-like ATPase domain"/>
    <property type="match status" value="2"/>
</dbReference>
<reference evidence="13" key="1">
    <citation type="submission" date="2020-07" db="EMBL/GenBank/DDBJ databases">
        <authorList>
            <person name="Nieuwenhuis M."/>
            <person name="Van De Peppel L.J.J."/>
        </authorList>
    </citation>
    <scope>NUCLEOTIDE SEQUENCE</scope>
    <source>
        <strain evidence="13">AP01</strain>
        <tissue evidence="13">Mycelium</tissue>
    </source>
</reference>
<dbReference type="EMBL" id="JABCKV010000072">
    <property type="protein sequence ID" value="KAG5644369.1"/>
    <property type="molecule type" value="Genomic_DNA"/>
</dbReference>
<dbReference type="PANTHER" id="PTHR32057:SF14">
    <property type="entry name" value="PROTEIN ADENYLYLTRANSFERASE SELO, MITOCHONDRIAL"/>
    <property type="match status" value="1"/>
</dbReference>
<feature type="region of interest" description="Disordered" evidence="12">
    <location>
        <begin position="101"/>
        <end position="120"/>
    </location>
</feature>
<evidence type="ECO:0000313" key="14">
    <source>
        <dbReference type="Proteomes" id="UP000775547"/>
    </source>
</evidence>
<evidence type="ECO:0000256" key="4">
    <source>
        <dbReference type="ARBA" id="ARBA00022695"/>
    </source>
</evidence>
<keyword evidence="7" id="KW-0067">ATP-binding</keyword>